<protein>
    <submittedName>
        <fullName evidence="1">DUF2958 domain-containing protein</fullName>
    </submittedName>
</protein>
<proteinExistence type="predicted"/>
<sequence>MIEIQRERRGYDFVPTEATEWAKLYSTENVKAGEKLLVAHYFIGGMDWYVAEIDVEASLAFGYAMLRQGGDEWGYFSLDELEKIAVHPIAVVERDLYWTPKPAREVLPPEAWDWGE</sequence>
<dbReference type="Pfam" id="PF11171">
    <property type="entry name" value="DUF2958"/>
    <property type="match status" value="1"/>
</dbReference>
<dbReference type="AlphaFoldDB" id="A0AAU7GC39"/>
<gene>
    <name evidence="1" type="ORF">AAME72_01295</name>
</gene>
<evidence type="ECO:0000313" key="1">
    <source>
        <dbReference type="EMBL" id="XBM48506.1"/>
    </source>
</evidence>
<name>A0AAU7GC39_9MICO</name>
<dbReference type="InterPro" id="IPR021341">
    <property type="entry name" value="DUF2958"/>
</dbReference>
<reference evidence="1" key="1">
    <citation type="submission" date="2024-05" db="EMBL/GenBank/DDBJ databases">
        <title>The Natural Products Discovery Center: Release of the First 8490 Sequenced Strains for Exploring Actinobacteria Biosynthetic Diversity.</title>
        <authorList>
            <person name="Kalkreuter E."/>
            <person name="Kautsar S.A."/>
            <person name="Yang D."/>
            <person name="Bader C.D."/>
            <person name="Teijaro C.N."/>
            <person name="Fluegel L."/>
            <person name="Davis C.M."/>
            <person name="Simpson J.R."/>
            <person name="Lauterbach L."/>
            <person name="Steele A.D."/>
            <person name="Gui C."/>
            <person name="Meng S."/>
            <person name="Li G."/>
            <person name="Viehrig K."/>
            <person name="Ye F."/>
            <person name="Su P."/>
            <person name="Kiefer A.F."/>
            <person name="Nichols A."/>
            <person name="Cepeda A.J."/>
            <person name="Yan W."/>
            <person name="Fan B."/>
            <person name="Jiang Y."/>
            <person name="Adhikari A."/>
            <person name="Zheng C.-J."/>
            <person name="Schuster L."/>
            <person name="Cowan T.M."/>
            <person name="Smanski M.J."/>
            <person name="Chevrette M.G."/>
            <person name="de Carvalho L.P.S."/>
            <person name="Shen B."/>
        </authorList>
    </citation>
    <scope>NUCLEOTIDE SEQUENCE</scope>
    <source>
        <strain evidence="1">NPDC080035</strain>
    </source>
</reference>
<organism evidence="1">
    <name type="scientific">Leifsonia sp. NPDC080035</name>
    <dbReference type="NCBI Taxonomy" id="3143936"/>
    <lineage>
        <taxon>Bacteria</taxon>
        <taxon>Bacillati</taxon>
        <taxon>Actinomycetota</taxon>
        <taxon>Actinomycetes</taxon>
        <taxon>Micrococcales</taxon>
        <taxon>Microbacteriaceae</taxon>
        <taxon>Leifsonia</taxon>
    </lineage>
</organism>
<dbReference type="EMBL" id="CP157390">
    <property type="protein sequence ID" value="XBM48506.1"/>
    <property type="molecule type" value="Genomic_DNA"/>
</dbReference>
<accession>A0AAU7GC39</accession>
<dbReference type="RefSeq" id="WP_348788456.1">
    <property type="nucleotide sequence ID" value="NZ_CP157390.1"/>
</dbReference>